<keyword evidence="1" id="KW-0472">Membrane</keyword>
<proteinExistence type="predicted"/>
<comment type="caution">
    <text evidence="3">The sequence shown here is derived from an EMBL/GenBank/DDBJ whole genome shotgun (WGS) entry which is preliminary data.</text>
</comment>
<organism evidence="3 4">
    <name type="scientific">Thermosediminibacter litoriperuensis</name>
    <dbReference type="NCBI Taxonomy" id="291989"/>
    <lineage>
        <taxon>Bacteria</taxon>
        <taxon>Bacillati</taxon>
        <taxon>Bacillota</taxon>
        <taxon>Clostridia</taxon>
        <taxon>Thermosediminibacterales</taxon>
        <taxon>Thermosediminibacteraceae</taxon>
        <taxon>Thermosediminibacter</taxon>
    </lineage>
</organism>
<accession>A0A5S5B068</accession>
<keyword evidence="3" id="KW-0378">Hydrolase</keyword>
<dbReference type="SUPFAM" id="SSF52096">
    <property type="entry name" value="ClpP/crotonase"/>
    <property type="match status" value="1"/>
</dbReference>
<evidence type="ECO:0000259" key="2">
    <source>
        <dbReference type="Pfam" id="PF03572"/>
    </source>
</evidence>
<dbReference type="GO" id="GO:0004175">
    <property type="term" value="F:endopeptidase activity"/>
    <property type="evidence" value="ECO:0007669"/>
    <property type="project" value="TreeGrafter"/>
</dbReference>
<dbReference type="GO" id="GO:0008236">
    <property type="term" value="F:serine-type peptidase activity"/>
    <property type="evidence" value="ECO:0007669"/>
    <property type="project" value="InterPro"/>
</dbReference>
<dbReference type="EMBL" id="VNHO01000001">
    <property type="protein sequence ID" value="TYP59948.1"/>
    <property type="molecule type" value="Genomic_DNA"/>
</dbReference>
<keyword evidence="1" id="KW-1133">Transmembrane helix</keyword>
<reference evidence="3 4" key="1">
    <citation type="submission" date="2019-07" db="EMBL/GenBank/DDBJ databases">
        <title>Genomic Encyclopedia of Type Strains, Phase I: the one thousand microbial genomes (KMG-I) project.</title>
        <authorList>
            <person name="Kyrpides N."/>
        </authorList>
    </citation>
    <scope>NUCLEOTIDE SEQUENCE [LARGE SCALE GENOMIC DNA]</scope>
    <source>
        <strain evidence="3 4">DSM 16647</strain>
    </source>
</reference>
<dbReference type="AlphaFoldDB" id="A0A5S5B068"/>
<dbReference type="PANTHER" id="PTHR32060">
    <property type="entry name" value="TAIL-SPECIFIC PROTEASE"/>
    <property type="match status" value="1"/>
</dbReference>
<keyword evidence="1" id="KW-0812">Transmembrane</keyword>
<dbReference type="GO" id="GO:0006508">
    <property type="term" value="P:proteolysis"/>
    <property type="evidence" value="ECO:0007669"/>
    <property type="project" value="UniProtKB-KW"/>
</dbReference>
<protein>
    <submittedName>
        <fullName evidence="3">C-terminal processing protease CtpA/Prc</fullName>
    </submittedName>
</protein>
<keyword evidence="3" id="KW-0645">Protease</keyword>
<keyword evidence="4" id="KW-1185">Reference proteome</keyword>
<dbReference type="InterPro" id="IPR005151">
    <property type="entry name" value="Tail-specific_protease"/>
</dbReference>
<evidence type="ECO:0000313" key="4">
    <source>
        <dbReference type="Proteomes" id="UP000322294"/>
    </source>
</evidence>
<evidence type="ECO:0000313" key="3">
    <source>
        <dbReference type="EMBL" id="TYP59948.1"/>
    </source>
</evidence>
<feature type="transmembrane region" description="Helical" evidence="1">
    <location>
        <begin position="36"/>
        <end position="56"/>
    </location>
</feature>
<dbReference type="InterPro" id="IPR029045">
    <property type="entry name" value="ClpP/crotonase-like_dom_sf"/>
</dbReference>
<sequence>MGRDKQRIQIRNLLAFSTGFRFNEGGCTVAGLSKKLLVGVIALLVVGLLYFTWVALVDIKTQSDVPFRGLTAEQRLEDFRYLCDILEENYPYLEVLKRKHGLDFEEVKKDFETKVRSARSDAEFYGVLSRFLNTLQNGHTGLISPEQYKYYREKKSSGPRFDPWSRVVTNENSTEKYEYWNKIIKKDPIIIPMNFKYVEGRDVKIDEGPLDPAYSDEYGIPEGSCLIKINSIPVDDYIASLIDQRYLKYDEKRNKFRSEGVITAPSEESVVFTFVTPERELKEVTVKPLKSSAITAVNNVNKKDSSIQTHIIEEGKIAYLKIFSFNSRYVESDREKIREFLETVKDYPYLIIDIRGNGGGSTTYWEQNIVSPLSNKRLSMKFYCAFKDGDYIKPFIGAKYWFLKRIDELPVNKNYPPEIGESLLCYGEVNYDISPESPVGFKGRIFLLVDEGVYSSAESFAAFAKATKWATLVGTRTGGDGIGIDPAFVALPNSGLIVRFALEMGLNPDGSANYEFATAPDIFAEQTYRDFLKHLEWVKTAGEGWIISPYDTILNTVLKIIELGTS</sequence>
<name>A0A5S5B068_9FIRM</name>
<dbReference type="Proteomes" id="UP000322294">
    <property type="component" value="Unassembled WGS sequence"/>
</dbReference>
<feature type="domain" description="Tail specific protease" evidence="2">
    <location>
        <begin position="316"/>
        <end position="522"/>
    </location>
</feature>
<dbReference type="Gene3D" id="3.90.226.10">
    <property type="entry name" value="2-enoyl-CoA Hydratase, Chain A, domain 1"/>
    <property type="match status" value="1"/>
</dbReference>
<gene>
    <name evidence="3" type="ORF">LZ11_00110</name>
</gene>
<dbReference type="PANTHER" id="PTHR32060:SF22">
    <property type="entry name" value="CARBOXYL-TERMINAL-PROCESSING PEPTIDASE 3, CHLOROPLASTIC"/>
    <property type="match status" value="1"/>
</dbReference>
<dbReference type="Pfam" id="PF03572">
    <property type="entry name" value="Peptidase_S41"/>
    <property type="match status" value="1"/>
</dbReference>
<dbReference type="Gene3D" id="3.30.750.44">
    <property type="match status" value="1"/>
</dbReference>
<evidence type="ECO:0000256" key="1">
    <source>
        <dbReference type="SAM" id="Phobius"/>
    </source>
</evidence>